<dbReference type="AlphaFoldDB" id="A0A6C0KPU9"/>
<reference evidence="1" key="1">
    <citation type="journal article" date="2020" name="Nature">
        <title>Giant virus diversity and host interactions through global metagenomics.</title>
        <authorList>
            <person name="Schulz F."/>
            <person name="Roux S."/>
            <person name="Paez-Espino D."/>
            <person name="Jungbluth S."/>
            <person name="Walsh D.A."/>
            <person name="Denef V.J."/>
            <person name="McMahon K.D."/>
            <person name="Konstantinidis K.T."/>
            <person name="Eloe-Fadrosh E.A."/>
            <person name="Kyrpides N.C."/>
            <person name="Woyke T."/>
        </authorList>
    </citation>
    <scope>NUCLEOTIDE SEQUENCE</scope>
    <source>
        <strain evidence="1">GVMAG-S-3300013014-136</strain>
    </source>
</reference>
<protein>
    <submittedName>
        <fullName evidence="1">Uncharacterized protein</fullName>
    </submittedName>
</protein>
<organism evidence="1">
    <name type="scientific">viral metagenome</name>
    <dbReference type="NCBI Taxonomy" id="1070528"/>
    <lineage>
        <taxon>unclassified sequences</taxon>
        <taxon>metagenomes</taxon>
        <taxon>organismal metagenomes</taxon>
    </lineage>
</organism>
<sequence>MPLKLSKLEKLLYDNRLIITTFYVKGEKCIFVKVFSIDTGYSFIISIDQEYDLKVTTDILEGKNFSSGIVVLDEIMYKEGESTIEKYSSYPADKELKENYDIEFKKDFGEGHEFEANLENGYKKKIFLRDIEKDTDQKLKDCTRQLKRLSLSFADLQYSICLIEDKLFVLSVEDRVKSYFIKSQSTDGNRLLFVLVSLEFFYETGQSVIKDVEDIKEALFNILDKNSDNNLQKLMHMLQKFDSVGNTIEQISQLKLSLNHYIASYQKLLKEIVSTEKETVKALEDLEESHTEGKTSDVNYVHRKRVLDEKKDHSIRVKQQILKNMTSAINKCDNIYLKNDKCDFENAILVDAVIKNLKDNEKEIQKNSV</sequence>
<name>A0A6C0KPU9_9ZZZZ</name>
<proteinExistence type="predicted"/>
<dbReference type="EMBL" id="MN740961">
    <property type="protein sequence ID" value="QHU20002.1"/>
    <property type="molecule type" value="Genomic_DNA"/>
</dbReference>
<accession>A0A6C0KPU9</accession>
<evidence type="ECO:0000313" key="1">
    <source>
        <dbReference type="EMBL" id="QHU20002.1"/>
    </source>
</evidence>